<dbReference type="RefSeq" id="WP_230735491.1">
    <property type="nucleotide sequence ID" value="NZ_JAJNDB010000003.1"/>
</dbReference>
<dbReference type="InterPro" id="IPR051604">
    <property type="entry name" value="Ergot_Alk_Oxidoreductase"/>
</dbReference>
<dbReference type="PANTHER" id="PTHR43162:SF1">
    <property type="entry name" value="PRESTALK A DIFFERENTIATION PROTEIN A"/>
    <property type="match status" value="1"/>
</dbReference>
<sequence length="280" mass="29372">MTTVVIGARGAVGRHVVEGLLAGGEHVRASVRNLATADFPAAVEVVQADLADPDSITRALAGADRLFLYAPEKGAAGVAETIRRAGTGHVVVLSSGSVLLPWAVAGNAIAAEHDEMERALAGCAPRVTPIRPLVLAGNALNWARSIRRDRTVELVHPESRSAPVHEADIAAIAVAALTGSAAADPSGLLTGPEVLTQRRQAELIGEALGEPIHVEEIDEHRAREKFGAAGDPATVDAILAFIARNRRDGESPATPVAREVLGREPLSFARWARDHVGDFR</sequence>
<evidence type="ECO:0000313" key="3">
    <source>
        <dbReference type="Proteomes" id="UP001199469"/>
    </source>
</evidence>
<name>A0ABS8P9F8_9PSEU</name>
<dbReference type="EMBL" id="JAJNDB010000003">
    <property type="protein sequence ID" value="MCD2194920.1"/>
    <property type="molecule type" value="Genomic_DNA"/>
</dbReference>
<organism evidence="2 3">
    <name type="scientific">Actinomycetospora endophytica</name>
    <dbReference type="NCBI Taxonomy" id="2291215"/>
    <lineage>
        <taxon>Bacteria</taxon>
        <taxon>Bacillati</taxon>
        <taxon>Actinomycetota</taxon>
        <taxon>Actinomycetes</taxon>
        <taxon>Pseudonocardiales</taxon>
        <taxon>Pseudonocardiaceae</taxon>
        <taxon>Actinomycetospora</taxon>
    </lineage>
</organism>
<reference evidence="2 3" key="1">
    <citation type="submission" date="2021-11" db="EMBL/GenBank/DDBJ databases">
        <title>Draft genome sequence of Actinomycetospora sp. SF1 isolated from the rhizosphere soil.</title>
        <authorList>
            <person name="Duangmal K."/>
            <person name="Chantavorakit T."/>
        </authorList>
    </citation>
    <scope>NUCLEOTIDE SEQUENCE [LARGE SCALE GENOMIC DNA]</scope>
    <source>
        <strain evidence="2 3">TBRC 5722</strain>
    </source>
</reference>
<dbReference type="Proteomes" id="UP001199469">
    <property type="component" value="Unassembled WGS sequence"/>
</dbReference>
<dbReference type="InterPro" id="IPR036291">
    <property type="entry name" value="NAD(P)-bd_dom_sf"/>
</dbReference>
<dbReference type="Pfam" id="PF13460">
    <property type="entry name" value="NAD_binding_10"/>
    <property type="match status" value="1"/>
</dbReference>
<dbReference type="SUPFAM" id="SSF51735">
    <property type="entry name" value="NAD(P)-binding Rossmann-fold domains"/>
    <property type="match status" value="1"/>
</dbReference>
<keyword evidence="3" id="KW-1185">Reference proteome</keyword>
<protein>
    <submittedName>
        <fullName evidence="2">NAD(P)H-binding protein</fullName>
    </submittedName>
</protein>
<feature type="domain" description="NAD(P)-binding" evidence="1">
    <location>
        <begin position="7"/>
        <end position="178"/>
    </location>
</feature>
<dbReference type="InterPro" id="IPR016040">
    <property type="entry name" value="NAD(P)-bd_dom"/>
</dbReference>
<proteinExistence type="predicted"/>
<evidence type="ECO:0000313" key="2">
    <source>
        <dbReference type="EMBL" id="MCD2194920.1"/>
    </source>
</evidence>
<gene>
    <name evidence="2" type="ORF">LQ327_16225</name>
</gene>
<evidence type="ECO:0000259" key="1">
    <source>
        <dbReference type="Pfam" id="PF13460"/>
    </source>
</evidence>
<accession>A0ABS8P9F8</accession>
<dbReference type="Gene3D" id="3.40.50.720">
    <property type="entry name" value="NAD(P)-binding Rossmann-like Domain"/>
    <property type="match status" value="1"/>
</dbReference>
<dbReference type="PANTHER" id="PTHR43162">
    <property type="match status" value="1"/>
</dbReference>
<comment type="caution">
    <text evidence="2">The sequence shown here is derived from an EMBL/GenBank/DDBJ whole genome shotgun (WGS) entry which is preliminary data.</text>
</comment>